<sequence>MAKPSPLPLSIGNLLEEARKRWLKSTEVCEILINYRTYKFRLSEEPPVRPPAGSLFLFDRKHCRFFRKDGHNWRKKKDGKAVRETHEKLKVGAVELLNCYYAHAEHSDSFQRRSYWLLGEKDEGIVLVHYLNVRESHRSRDFPEAREEEQFFRPTQSTAVMSEAAVPSEHTALAHNANLTFVLETQLHGVSCSASSQATSSPAAYPLVYEPRIAPESAAARGPECLGGPSFQPREYPSNASLQAWAHHSSHFPDPTEVKPSIPQDGEVLLQHTVAPLQRPFQEPESAVPASSGRKGCVDALQARLTDLERTFMQGGGSNPFAETMQAEQFKATIQELTDDVNALELAAGLPPPDEAVGSGSTGLVGADWGVPPEQRPDGDAHDDSLLLGVSSDLDMRFTTDLSESGTEAEPDSSTGPSVLPGIAVGEVAPQDCGVIGLQPGLGLDGDLELAIADFAPEWDTELGGVKVLLFCKGMTGDVTDQCVCVFGALRVPVVQLQPGVLRCYAPSHPPGRVPLYLCQREDNQPSSNVCEFWYRAQRQGKAQVGVSLSSEPKQVESDRQFYIRLVTMLTQSNSSGAAEGAAGLHPAHLHSLQAGEAEDGGVRPLQPVTKMSRHPVCNSLRE</sequence>
<dbReference type="PANTHER" id="PTHR23335">
    <property type="entry name" value="CALMODULIN-BINDING TRANSCRIPTION ACTIVATOR CAMTA"/>
    <property type="match status" value="1"/>
</dbReference>
<dbReference type="InterPro" id="IPR014756">
    <property type="entry name" value="Ig_E-set"/>
</dbReference>
<evidence type="ECO:0000256" key="7">
    <source>
        <dbReference type="SAM" id="MobiDB-lite"/>
    </source>
</evidence>
<comment type="caution">
    <text evidence="9">The sequence shown here is derived from an EMBL/GenBank/DDBJ whole genome shotgun (WGS) entry which is preliminary data.</text>
</comment>
<dbReference type="GO" id="GO:0003690">
    <property type="term" value="F:double-stranded DNA binding"/>
    <property type="evidence" value="ECO:0007669"/>
    <property type="project" value="TreeGrafter"/>
</dbReference>
<protein>
    <recommendedName>
        <fullName evidence="8">CG-1 domain-containing protein</fullName>
    </recommendedName>
</protein>
<dbReference type="InterPro" id="IPR005559">
    <property type="entry name" value="CG-1_dom"/>
</dbReference>
<dbReference type="PROSITE" id="PS51437">
    <property type="entry name" value="CG_1"/>
    <property type="match status" value="1"/>
</dbReference>
<evidence type="ECO:0000256" key="6">
    <source>
        <dbReference type="ARBA" id="ARBA00023242"/>
    </source>
</evidence>
<evidence type="ECO:0000313" key="9">
    <source>
        <dbReference type="EMBL" id="KAK3265636.1"/>
    </source>
</evidence>
<dbReference type="EMBL" id="LGRX02013779">
    <property type="protein sequence ID" value="KAK3265636.1"/>
    <property type="molecule type" value="Genomic_DNA"/>
</dbReference>
<feature type="domain" description="CG-1" evidence="8">
    <location>
        <begin position="11"/>
        <end position="139"/>
    </location>
</feature>
<comment type="subcellular location">
    <subcellularLocation>
        <location evidence="1">Nucleus</location>
    </subcellularLocation>
</comment>
<dbReference type="GO" id="GO:0005634">
    <property type="term" value="C:nucleus"/>
    <property type="evidence" value="ECO:0007669"/>
    <property type="project" value="UniProtKB-SubCell"/>
</dbReference>
<dbReference type="Proteomes" id="UP001190700">
    <property type="component" value="Unassembled WGS sequence"/>
</dbReference>
<evidence type="ECO:0000259" key="8">
    <source>
        <dbReference type="PROSITE" id="PS51437"/>
    </source>
</evidence>
<proteinExistence type="inferred from homology"/>
<evidence type="ECO:0000256" key="4">
    <source>
        <dbReference type="ARBA" id="ARBA00023159"/>
    </source>
</evidence>
<dbReference type="PANTHER" id="PTHR23335:SF1">
    <property type="entry name" value="CALMODULIN-BINDING TRANSCRIPTION ACTIVATOR, ISOFORM F"/>
    <property type="match status" value="1"/>
</dbReference>
<organism evidence="9 10">
    <name type="scientific">Cymbomonas tetramitiformis</name>
    <dbReference type="NCBI Taxonomy" id="36881"/>
    <lineage>
        <taxon>Eukaryota</taxon>
        <taxon>Viridiplantae</taxon>
        <taxon>Chlorophyta</taxon>
        <taxon>Pyramimonadophyceae</taxon>
        <taxon>Pyramimonadales</taxon>
        <taxon>Pyramimonadaceae</taxon>
        <taxon>Cymbomonas</taxon>
    </lineage>
</organism>
<accession>A0AAE0KYN8</accession>
<dbReference type="AlphaFoldDB" id="A0AAE0KYN8"/>
<gene>
    <name evidence="9" type="ORF">CYMTET_25695</name>
</gene>
<keyword evidence="10" id="KW-1185">Reference proteome</keyword>
<evidence type="ECO:0000256" key="1">
    <source>
        <dbReference type="ARBA" id="ARBA00004123"/>
    </source>
</evidence>
<evidence type="ECO:0000256" key="5">
    <source>
        <dbReference type="ARBA" id="ARBA00023163"/>
    </source>
</evidence>
<dbReference type="Gene3D" id="2.60.40.10">
    <property type="entry name" value="Immunoglobulins"/>
    <property type="match status" value="1"/>
</dbReference>
<dbReference type="GO" id="GO:0003712">
    <property type="term" value="F:transcription coregulator activity"/>
    <property type="evidence" value="ECO:0007669"/>
    <property type="project" value="TreeGrafter"/>
</dbReference>
<dbReference type="SUPFAM" id="SSF81296">
    <property type="entry name" value="E set domains"/>
    <property type="match status" value="1"/>
</dbReference>
<comment type="similarity">
    <text evidence="2">Belongs to the CAMTA family.</text>
</comment>
<dbReference type="InterPro" id="IPR013783">
    <property type="entry name" value="Ig-like_fold"/>
</dbReference>
<keyword evidence="3" id="KW-0040">ANK repeat</keyword>
<evidence type="ECO:0000256" key="3">
    <source>
        <dbReference type="ARBA" id="ARBA00023043"/>
    </source>
</evidence>
<name>A0AAE0KYN8_9CHLO</name>
<evidence type="ECO:0000313" key="10">
    <source>
        <dbReference type="Proteomes" id="UP001190700"/>
    </source>
</evidence>
<keyword evidence="4" id="KW-0010">Activator</keyword>
<dbReference type="SMART" id="SM01076">
    <property type="entry name" value="CG-1"/>
    <property type="match status" value="1"/>
</dbReference>
<reference evidence="9 10" key="1">
    <citation type="journal article" date="2015" name="Genome Biol. Evol.">
        <title>Comparative Genomics of a Bacterivorous Green Alga Reveals Evolutionary Causalities and Consequences of Phago-Mixotrophic Mode of Nutrition.</title>
        <authorList>
            <person name="Burns J.A."/>
            <person name="Paasch A."/>
            <person name="Narechania A."/>
            <person name="Kim E."/>
        </authorList>
    </citation>
    <scope>NUCLEOTIDE SEQUENCE [LARGE SCALE GENOMIC DNA]</scope>
    <source>
        <strain evidence="9 10">PLY_AMNH</strain>
    </source>
</reference>
<dbReference type="GO" id="GO:0006357">
    <property type="term" value="P:regulation of transcription by RNA polymerase II"/>
    <property type="evidence" value="ECO:0007669"/>
    <property type="project" value="TreeGrafter"/>
</dbReference>
<evidence type="ECO:0000256" key="2">
    <source>
        <dbReference type="ARBA" id="ARBA00008267"/>
    </source>
</evidence>
<feature type="region of interest" description="Disordered" evidence="7">
    <location>
        <begin position="600"/>
        <end position="623"/>
    </location>
</feature>
<keyword evidence="5" id="KW-0804">Transcription</keyword>
<dbReference type="Pfam" id="PF03859">
    <property type="entry name" value="CG-1"/>
    <property type="match status" value="1"/>
</dbReference>
<keyword evidence="6" id="KW-0539">Nucleus</keyword>